<evidence type="ECO:0000313" key="2">
    <source>
        <dbReference type="Proteomes" id="UP001254658"/>
    </source>
</evidence>
<proteinExistence type="predicted"/>
<reference evidence="1" key="2">
    <citation type="submission" date="2023-09" db="EMBL/GenBank/DDBJ databases">
        <authorList>
            <person name="Kim T.W."/>
        </authorList>
    </citation>
    <scope>NUCLEOTIDE SEQUENCE</scope>
    <source>
        <strain evidence="1">KCKM 0438</strain>
    </source>
</reference>
<name>A0AAX4AI32_LACLC</name>
<dbReference type="Proteomes" id="UP001254658">
    <property type="component" value="Chromosome"/>
</dbReference>
<sequence>MSNKNFYVIYYFKDEKVKVPIAVSSSNDLSNIIFPQKGFVDMLKEKTPANAEIFINVINVGTYLLFQNE</sequence>
<accession>A0AAX4AI32</accession>
<reference evidence="1" key="1">
    <citation type="journal article" date="2022" name="Microbiol. Spectr.">
        <title>Optimizing Conditions in the Acid Tolerance Test for Potential Probiotics Using Response Surface Methodology.</title>
        <authorList>
            <person name="Ko H.I."/>
            <person name="Jeong C.H."/>
            <person name="Hong S.W."/>
            <person name="Eun J.B."/>
            <person name="Kim T.W."/>
        </authorList>
    </citation>
    <scope>NUCLEOTIDE SEQUENCE</scope>
    <source>
        <strain evidence="1">KCKM 0438</strain>
    </source>
</reference>
<dbReference type="RefSeq" id="WP_309558578.1">
    <property type="nucleotide sequence ID" value="NZ_CP133787.1"/>
</dbReference>
<organism evidence="1 2">
    <name type="scientific">Lactococcus lactis subsp. cremoris</name>
    <name type="common">Streptococcus cremoris</name>
    <dbReference type="NCBI Taxonomy" id="1359"/>
    <lineage>
        <taxon>Bacteria</taxon>
        <taxon>Bacillati</taxon>
        <taxon>Bacillota</taxon>
        <taxon>Bacilli</taxon>
        <taxon>Lactobacillales</taxon>
        <taxon>Streptococcaceae</taxon>
        <taxon>Lactococcus</taxon>
    </lineage>
</organism>
<gene>
    <name evidence="1" type="ORF">RF668_08595</name>
</gene>
<dbReference type="EMBL" id="CP133787">
    <property type="protein sequence ID" value="WMX69949.1"/>
    <property type="molecule type" value="Genomic_DNA"/>
</dbReference>
<protein>
    <submittedName>
        <fullName evidence="1">Uncharacterized protein</fullName>
    </submittedName>
</protein>
<dbReference type="AlphaFoldDB" id="A0AAX4AI32"/>
<evidence type="ECO:0000313" key="1">
    <source>
        <dbReference type="EMBL" id="WMX69949.1"/>
    </source>
</evidence>